<dbReference type="Pfam" id="PF22980">
    <property type="entry name" value="Myb_DNA-bind_8"/>
    <property type="match status" value="1"/>
</dbReference>
<evidence type="ECO:0000313" key="3">
    <source>
        <dbReference type="Proteomes" id="UP001273166"/>
    </source>
</evidence>
<dbReference type="Proteomes" id="UP001273166">
    <property type="component" value="Unassembled WGS sequence"/>
</dbReference>
<sequence>MSAPAPAPEVKKTSGKAGLAGFVFNGRAVDETDVRFLFAFLVNMKTKAKMDWHGVASDTDVRTRKAAYERYRILRKEFGLPLPAEPARFAADAAAAKKAVVGARAPAAADEEEREEETPRATPARCGALVLLVAHK</sequence>
<reference evidence="2" key="2">
    <citation type="submission" date="2023-06" db="EMBL/GenBank/DDBJ databases">
        <authorList>
            <consortium name="Lawrence Berkeley National Laboratory"/>
            <person name="Mondo S.J."/>
            <person name="Hensen N."/>
            <person name="Bonometti L."/>
            <person name="Westerberg I."/>
            <person name="Brannstrom I.O."/>
            <person name="Guillou S."/>
            <person name="Cros-Aarteil S."/>
            <person name="Calhoun S."/>
            <person name="Haridas S."/>
            <person name="Kuo A."/>
            <person name="Pangilinan J."/>
            <person name="Riley R."/>
            <person name="Labutti K."/>
            <person name="Andreopoulos B."/>
            <person name="Lipzen A."/>
            <person name="Chen C."/>
            <person name="Yanf M."/>
            <person name="Daum C."/>
            <person name="Ng V."/>
            <person name="Clum A."/>
            <person name="Steindorff A."/>
            <person name="Ohm R."/>
            <person name="Martin F."/>
            <person name="Silar P."/>
            <person name="Natvig D."/>
            <person name="Lalanne C."/>
            <person name="Gautier V."/>
            <person name="Ament-Velasquez S.L."/>
            <person name="Kruys A."/>
            <person name="Hutchinson M.I."/>
            <person name="Powell A.J."/>
            <person name="Barry K."/>
            <person name="Miller A.N."/>
            <person name="Grigoriev I.V."/>
            <person name="Debuchy R."/>
            <person name="Gladieux P."/>
            <person name="Thoren M.H."/>
            <person name="Johannesson H."/>
        </authorList>
    </citation>
    <scope>NUCLEOTIDE SEQUENCE</scope>
    <source>
        <strain evidence="2">CBS 333.67</strain>
    </source>
</reference>
<dbReference type="GeneID" id="87885887"/>
<dbReference type="RefSeq" id="XP_062720185.1">
    <property type="nucleotide sequence ID" value="XM_062867058.1"/>
</dbReference>
<organism evidence="2 3">
    <name type="scientific">Chaetomium strumarium</name>
    <dbReference type="NCBI Taxonomy" id="1170767"/>
    <lineage>
        <taxon>Eukaryota</taxon>
        <taxon>Fungi</taxon>
        <taxon>Dikarya</taxon>
        <taxon>Ascomycota</taxon>
        <taxon>Pezizomycotina</taxon>
        <taxon>Sordariomycetes</taxon>
        <taxon>Sordariomycetidae</taxon>
        <taxon>Sordariales</taxon>
        <taxon>Chaetomiaceae</taxon>
        <taxon>Chaetomium</taxon>
    </lineage>
</organism>
<dbReference type="EMBL" id="JAUDZG010000005">
    <property type="protein sequence ID" value="KAK3304405.1"/>
    <property type="molecule type" value="Genomic_DNA"/>
</dbReference>
<gene>
    <name evidence="2" type="ORF">B0T15DRAFT_494868</name>
</gene>
<comment type="caution">
    <text evidence="2">The sequence shown here is derived from an EMBL/GenBank/DDBJ whole genome shotgun (WGS) entry which is preliminary data.</text>
</comment>
<reference evidence="2" key="1">
    <citation type="journal article" date="2023" name="Mol. Phylogenet. Evol.">
        <title>Genome-scale phylogeny and comparative genomics of the fungal order Sordariales.</title>
        <authorList>
            <person name="Hensen N."/>
            <person name="Bonometti L."/>
            <person name="Westerberg I."/>
            <person name="Brannstrom I.O."/>
            <person name="Guillou S."/>
            <person name="Cros-Aarteil S."/>
            <person name="Calhoun S."/>
            <person name="Haridas S."/>
            <person name="Kuo A."/>
            <person name="Mondo S."/>
            <person name="Pangilinan J."/>
            <person name="Riley R."/>
            <person name="LaButti K."/>
            <person name="Andreopoulos B."/>
            <person name="Lipzen A."/>
            <person name="Chen C."/>
            <person name="Yan M."/>
            <person name="Daum C."/>
            <person name="Ng V."/>
            <person name="Clum A."/>
            <person name="Steindorff A."/>
            <person name="Ohm R.A."/>
            <person name="Martin F."/>
            <person name="Silar P."/>
            <person name="Natvig D.O."/>
            <person name="Lalanne C."/>
            <person name="Gautier V."/>
            <person name="Ament-Velasquez S.L."/>
            <person name="Kruys A."/>
            <person name="Hutchinson M.I."/>
            <person name="Powell A.J."/>
            <person name="Barry K."/>
            <person name="Miller A.N."/>
            <person name="Grigoriev I.V."/>
            <person name="Debuchy R."/>
            <person name="Gladieux P."/>
            <person name="Hiltunen Thoren M."/>
            <person name="Johannesson H."/>
        </authorList>
    </citation>
    <scope>NUCLEOTIDE SEQUENCE</scope>
    <source>
        <strain evidence="2">CBS 333.67</strain>
    </source>
</reference>
<name>A0AAJ0GR65_9PEZI</name>
<evidence type="ECO:0000259" key="1">
    <source>
        <dbReference type="Pfam" id="PF22980"/>
    </source>
</evidence>
<accession>A0AAJ0GR65</accession>
<keyword evidence="3" id="KW-1185">Reference proteome</keyword>
<evidence type="ECO:0000313" key="2">
    <source>
        <dbReference type="EMBL" id="KAK3304405.1"/>
    </source>
</evidence>
<protein>
    <recommendedName>
        <fullName evidence="1">Myb-like DNA-binding domain-containing protein</fullName>
    </recommendedName>
</protein>
<dbReference type="InterPro" id="IPR054505">
    <property type="entry name" value="Myb_DNA-bind_8"/>
</dbReference>
<proteinExistence type="predicted"/>
<dbReference type="AlphaFoldDB" id="A0AAJ0GR65"/>
<feature type="domain" description="Myb-like DNA-binding" evidence="1">
    <location>
        <begin position="30"/>
        <end position="79"/>
    </location>
</feature>